<reference evidence="1 2" key="1">
    <citation type="journal article" date="2018" name="Sci. Rep.">
        <title>Genomic signatures of local adaptation to the degree of environmental predictability in rotifers.</title>
        <authorList>
            <person name="Franch-Gras L."/>
            <person name="Hahn C."/>
            <person name="Garcia-Roger E.M."/>
            <person name="Carmona M.J."/>
            <person name="Serra M."/>
            <person name="Gomez A."/>
        </authorList>
    </citation>
    <scope>NUCLEOTIDE SEQUENCE [LARGE SCALE GENOMIC DNA]</scope>
    <source>
        <strain evidence="1">HYR1</strain>
    </source>
</reference>
<name>A0A3M7PBE6_BRAPC</name>
<evidence type="ECO:0000313" key="1">
    <source>
        <dbReference type="EMBL" id="RMZ96034.1"/>
    </source>
</evidence>
<dbReference type="AlphaFoldDB" id="A0A3M7PBE6"/>
<evidence type="ECO:0000313" key="2">
    <source>
        <dbReference type="Proteomes" id="UP000276133"/>
    </source>
</evidence>
<accession>A0A3M7PBE6</accession>
<comment type="caution">
    <text evidence="1">The sequence shown here is derived from an EMBL/GenBank/DDBJ whole genome shotgun (WGS) entry which is preliminary data.</text>
</comment>
<dbReference type="EMBL" id="REGN01012313">
    <property type="protein sequence ID" value="RMZ96034.1"/>
    <property type="molecule type" value="Genomic_DNA"/>
</dbReference>
<keyword evidence="2" id="KW-1185">Reference proteome</keyword>
<protein>
    <submittedName>
        <fullName evidence="1">Uncharacterized protein</fullName>
    </submittedName>
</protein>
<organism evidence="1 2">
    <name type="scientific">Brachionus plicatilis</name>
    <name type="common">Marine rotifer</name>
    <name type="synonym">Brachionus muelleri</name>
    <dbReference type="NCBI Taxonomy" id="10195"/>
    <lineage>
        <taxon>Eukaryota</taxon>
        <taxon>Metazoa</taxon>
        <taxon>Spiralia</taxon>
        <taxon>Gnathifera</taxon>
        <taxon>Rotifera</taxon>
        <taxon>Eurotatoria</taxon>
        <taxon>Monogononta</taxon>
        <taxon>Pseudotrocha</taxon>
        <taxon>Ploima</taxon>
        <taxon>Brachionidae</taxon>
        <taxon>Brachionus</taxon>
    </lineage>
</organism>
<dbReference type="Proteomes" id="UP000276133">
    <property type="component" value="Unassembled WGS sequence"/>
</dbReference>
<proteinExistence type="predicted"/>
<gene>
    <name evidence="1" type="ORF">BpHYR1_029375</name>
</gene>
<sequence length="120" mass="13537">MGRNLASSLLSSVSSDLYRPVLDSSTFSTDQTLTHCSALEHVAKKSASPLRTILFTHLVCSLELRIKVPLGFHLPATLLNEIRLEQTDLLTVSLNSWHFFLLLIWSWSKHFILSTYFSSS</sequence>